<dbReference type="PANTHER" id="PTHR46268:SF6">
    <property type="entry name" value="UNIVERSAL STRESS PROTEIN UP12"/>
    <property type="match status" value="1"/>
</dbReference>
<dbReference type="CDD" id="cd00293">
    <property type="entry name" value="USP-like"/>
    <property type="match status" value="1"/>
</dbReference>
<dbReference type="AlphaFoldDB" id="A0A8J7DM39"/>
<sequence length="142" mass="15869">MALFSKDRVLVPIDFSEASLLALKEALAFVESNANLHALNVISRREATEPGVVWDTLDDETRKQNVEKALHERLAGTDHEGMQFTVAIGDPSAEIIDYAKTHQIQLIVMPSRGRTGLERFFLGSVTDRVIRFAHCPVLVIRD</sequence>
<dbReference type="EMBL" id="JADEXG010000028">
    <property type="protein sequence ID" value="MBE9078216.1"/>
    <property type="molecule type" value="Genomic_DNA"/>
</dbReference>
<evidence type="ECO:0000256" key="1">
    <source>
        <dbReference type="ARBA" id="ARBA00008791"/>
    </source>
</evidence>
<proteinExistence type="inferred from homology"/>
<dbReference type="Proteomes" id="UP000636505">
    <property type="component" value="Unassembled WGS sequence"/>
</dbReference>
<dbReference type="Pfam" id="PF00582">
    <property type="entry name" value="Usp"/>
    <property type="match status" value="1"/>
</dbReference>
<accession>A0A8J7DM39</accession>
<feature type="domain" description="UspA" evidence="2">
    <location>
        <begin position="7"/>
        <end position="141"/>
    </location>
</feature>
<dbReference type="InterPro" id="IPR006015">
    <property type="entry name" value="Universal_stress_UspA"/>
</dbReference>
<protein>
    <submittedName>
        <fullName evidence="3">Universal stress protein</fullName>
    </submittedName>
</protein>
<gene>
    <name evidence="3" type="ORF">IQ241_13090</name>
</gene>
<dbReference type="PRINTS" id="PR01438">
    <property type="entry name" value="UNVRSLSTRESS"/>
</dbReference>
<reference evidence="3" key="1">
    <citation type="submission" date="2020-10" db="EMBL/GenBank/DDBJ databases">
        <authorList>
            <person name="Castelo-Branco R."/>
            <person name="Eusebio N."/>
            <person name="Adriana R."/>
            <person name="Vieira A."/>
            <person name="Brugerolle De Fraissinette N."/>
            <person name="Rezende De Castro R."/>
            <person name="Schneider M.P."/>
            <person name="Vasconcelos V."/>
            <person name="Leao P.N."/>
        </authorList>
    </citation>
    <scope>NUCLEOTIDE SEQUENCE</scope>
    <source>
        <strain evidence="3">LEGE 07310</strain>
    </source>
</reference>
<evidence type="ECO:0000313" key="4">
    <source>
        <dbReference type="Proteomes" id="UP000636505"/>
    </source>
</evidence>
<comment type="caution">
    <text evidence="3">The sequence shown here is derived from an EMBL/GenBank/DDBJ whole genome shotgun (WGS) entry which is preliminary data.</text>
</comment>
<evidence type="ECO:0000313" key="3">
    <source>
        <dbReference type="EMBL" id="MBE9078216.1"/>
    </source>
</evidence>
<dbReference type="SUPFAM" id="SSF52402">
    <property type="entry name" value="Adenine nucleotide alpha hydrolases-like"/>
    <property type="match status" value="1"/>
</dbReference>
<dbReference type="InterPro" id="IPR006016">
    <property type="entry name" value="UspA"/>
</dbReference>
<evidence type="ECO:0000259" key="2">
    <source>
        <dbReference type="Pfam" id="PF00582"/>
    </source>
</evidence>
<keyword evidence="4" id="KW-1185">Reference proteome</keyword>
<dbReference type="RefSeq" id="WP_193907840.1">
    <property type="nucleotide sequence ID" value="NZ_JADEXG010000028.1"/>
</dbReference>
<name>A0A8J7DM39_9CYAN</name>
<comment type="similarity">
    <text evidence="1">Belongs to the universal stress protein A family.</text>
</comment>
<organism evidence="3 4">
    <name type="scientific">Vasconcelosia minhoensis LEGE 07310</name>
    <dbReference type="NCBI Taxonomy" id="915328"/>
    <lineage>
        <taxon>Bacteria</taxon>
        <taxon>Bacillati</taxon>
        <taxon>Cyanobacteriota</taxon>
        <taxon>Cyanophyceae</taxon>
        <taxon>Nodosilineales</taxon>
        <taxon>Cymatolegaceae</taxon>
        <taxon>Vasconcelosia</taxon>
        <taxon>Vasconcelosia minhoensis</taxon>
    </lineage>
</organism>
<dbReference type="Gene3D" id="3.40.50.620">
    <property type="entry name" value="HUPs"/>
    <property type="match status" value="1"/>
</dbReference>
<dbReference type="InterPro" id="IPR014729">
    <property type="entry name" value="Rossmann-like_a/b/a_fold"/>
</dbReference>
<dbReference type="PANTHER" id="PTHR46268">
    <property type="entry name" value="STRESS RESPONSE PROTEIN NHAX"/>
    <property type="match status" value="1"/>
</dbReference>